<evidence type="ECO:0000259" key="3">
    <source>
        <dbReference type="Pfam" id="PF00582"/>
    </source>
</evidence>
<protein>
    <submittedName>
        <fullName evidence="4">Universal stress protein</fullName>
    </submittedName>
</protein>
<comment type="similarity">
    <text evidence="1">Belongs to the universal stress protein A family.</text>
</comment>
<name>A0A934NGY5_9BACT</name>
<dbReference type="PANTHER" id="PTHR46268:SF6">
    <property type="entry name" value="UNIVERSAL STRESS PROTEIN UP12"/>
    <property type="match status" value="1"/>
</dbReference>
<evidence type="ECO:0000256" key="2">
    <source>
        <dbReference type="SAM" id="MobiDB-lite"/>
    </source>
</evidence>
<dbReference type="SUPFAM" id="SSF52402">
    <property type="entry name" value="Adenine nucleotide alpha hydrolases-like"/>
    <property type="match status" value="2"/>
</dbReference>
<dbReference type="SUPFAM" id="SSF57802">
    <property type="entry name" value="Rubredoxin-like"/>
    <property type="match status" value="1"/>
</dbReference>
<evidence type="ECO:0000256" key="1">
    <source>
        <dbReference type="ARBA" id="ARBA00008791"/>
    </source>
</evidence>
<feature type="non-terminal residue" evidence="4">
    <location>
        <position position="1"/>
    </location>
</feature>
<dbReference type="Gene3D" id="2.20.28.10">
    <property type="match status" value="1"/>
</dbReference>
<evidence type="ECO:0000313" key="5">
    <source>
        <dbReference type="Proteomes" id="UP000614410"/>
    </source>
</evidence>
<gene>
    <name evidence="4" type="ORF">JF887_14630</name>
</gene>
<proteinExistence type="inferred from homology"/>
<evidence type="ECO:0000313" key="4">
    <source>
        <dbReference type="EMBL" id="MBJ7610640.1"/>
    </source>
</evidence>
<dbReference type="CDD" id="cd00350">
    <property type="entry name" value="rubredoxin_like"/>
    <property type="match status" value="1"/>
</dbReference>
<dbReference type="InterPro" id="IPR042298">
    <property type="entry name" value="P-CP_red_C"/>
</dbReference>
<dbReference type="InterPro" id="IPR006015">
    <property type="entry name" value="Universal_stress_UspA"/>
</dbReference>
<feature type="domain" description="UspA" evidence="3">
    <location>
        <begin position="133"/>
        <end position="287"/>
    </location>
</feature>
<accession>A0A934NGY5</accession>
<dbReference type="CDD" id="cd00293">
    <property type="entry name" value="USP-like"/>
    <property type="match status" value="2"/>
</dbReference>
<dbReference type="Gene3D" id="3.40.50.620">
    <property type="entry name" value="HUPs"/>
    <property type="match status" value="2"/>
</dbReference>
<dbReference type="InterPro" id="IPR006016">
    <property type="entry name" value="UspA"/>
</dbReference>
<dbReference type="Proteomes" id="UP000614410">
    <property type="component" value="Unassembled WGS sequence"/>
</dbReference>
<dbReference type="InterPro" id="IPR014729">
    <property type="entry name" value="Rossmann-like_a/b/a_fold"/>
</dbReference>
<sequence length="650" mass="70683">ARMHDYRFKQMEYTLPEEYQDEAELLRQRRIHDSLITTGLELISDSYTDVLRYRCLERELPFEARMRDGRNWEELVADIDESADVDLVVMGALGTGAVKESQLGSVTDRVARRIRRDLLIIRTTGDAAREGDILVAIDGSPQSFAGLRTALALGKALGKRVEAVAVYDPYLHYAVFNGIVDVLSEKASKIFRFKEQEALHEEIIDTGLAKIYESHLRVARATAAEEGVDLPITLLDGKAFERVLRHARETRPWLLVLGRIGVHSDSAMDLGSNTEQLLRLAPCNVLVSSGSFTPPIDVRADASMVWTPEAEDRMASVPGGARGLARTAVLRWAMERGHSVVSSGDVATALDELMPFARTMRTIAETAAAVGEAERAMLDEPVVEEARAVCRTCGYAARSETPQCCPVCGGDAAGFERLDSDAIRLAAAGEGDAAQTAFDGAKLGWTVEARRVLQQLPAGYLRRRVKAIVEKHARTRRLPAITADLAEPFVLPELDALDQNAGPHRAPIGVERHTGPQVDQRRRLPWTDEADDRIERIPAGFLRNLATEQIERLAIALGAPVVGVLHVEAGIAEARARMQRDVGGEPESAGCPVTGQPREAAAGCPAHSDPARTAHATLTGSARPGGGLNEITAPVVDDLGRRMTAPLRDG</sequence>
<dbReference type="AlphaFoldDB" id="A0A934NGY5"/>
<dbReference type="PRINTS" id="PR01438">
    <property type="entry name" value="UNVRSLSTRESS"/>
</dbReference>
<dbReference type="PANTHER" id="PTHR46268">
    <property type="entry name" value="STRESS RESPONSE PROTEIN NHAX"/>
    <property type="match status" value="1"/>
</dbReference>
<feature type="region of interest" description="Disordered" evidence="2">
    <location>
        <begin position="596"/>
        <end position="634"/>
    </location>
</feature>
<dbReference type="EMBL" id="JAEKNN010000069">
    <property type="protein sequence ID" value="MBJ7610640.1"/>
    <property type="molecule type" value="Genomic_DNA"/>
</dbReference>
<reference evidence="4 5" key="1">
    <citation type="submission" date="2020-10" db="EMBL/GenBank/DDBJ databases">
        <title>Ca. Dormibacterota MAGs.</title>
        <authorList>
            <person name="Montgomery K."/>
        </authorList>
    </citation>
    <scope>NUCLEOTIDE SEQUENCE [LARGE SCALE GENOMIC DNA]</scope>
    <source>
        <strain evidence="4">Mitchell_Peninsula_5</strain>
    </source>
</reference>
<dbReference type="Pfam" id="PF00582">
    <property type="entry name" value="Usp"/>
    <property type="match status" value="2"/>
</dbReference>
<comment type="caution">
    <text evidence="4">The sequence shown here is derived from an EMBL/GenBank/DDBJ whole genome shotgun (WGS) entry which is preliminary data.</text>
</comment>
<dbReference type="Gene3D" id="1.10.8.550">
    <property type="entry name" value="Proto-chlorophyllide reductase 57 kD subunit B"/>
    <property type="match status" value="3"/>
</dbReference>
<feature type="domain" description="UspA" evidence="3">
    <location>
        <begin position="34"/>
        <end position="122"/>
    </location>
</feature>
<organism evidence="4 5">
    <name type="scientific">Candidatus Amunia macphersoniae</name>
    <dbReference type="NCBI Taxonomy" id="3127014"/>
    <lineage>
        <taxon>Bacteria</taxon>
        <taxon>Bacillati</taxon>
        <taxon>Candidatus Dormiibacterota</taxon>
        <taxon>Candidatus Dormibacteria</taxon>
        <taxon>Candidatus Aeolococcales</taxon>
        <taxon>Candidatus Aeolococcaceae</taxon>
        <taxon>Candidatus Amunia</taxon>
    </lineage>
</organism>